<dbReference type="PRINTS" id="PR00922">
    <property type="entry name" value="DADACBPTASE3"/>
</dbReference>
<evidence type="ECO:0000313" key="4">
    <source>
        <dbReference type="Proteomes" id="UP000186079"/>
    </source>
</evidence>
<dbReference type="GO" id="GO:0004185">
    <property type="term" value="F:serine-type carboxypeptidase activity"/>
    <property type="evidence" value="ECO:0007669"/>
    <property type="project" value="InterPro"/>
</dbReference>
<gene>
    <name evidence="3" type="ORF">SAMN05421672_104118</name>
</gene>
<dbReference type="GO" id="GO:0006508">
    <property type="term" value="P:proteolysis"/>
    <property type="evidence" value="ECO:0007669"/>
    <property type="project" value="InterPro"/>
</dbReference>
<evidence type="ECO:0000256" key="2">
    <source>
        <dbReference type="ARBA" id="ARBA00022801"/>
    </source>
</evidence>
<evidence type="ECO:0000256" key="1">
    <source>
        <dbReference type="ARBA" id="ARBA00006096"/>
    </source>
</evidence>
<dbReference type="NCBIfam" id="TIGR00666">
    <property type="entry name" value="PBP4"/>
    <property type="match status" value="1"/>
</dbReference>
<accession>A0A1N6R3L0</accession>
<dbReference type="PANTHER" id="PTHR30023:SF0">
    <property type="entry name" value="PENICILLIN-SENSITIVE CARBOXYPEPTIDASE A"/>
    <property type="match status" value="1"/>
</dbReference>
<proteinExistence type="inferred from homology"/>
<name>A0A1N6R3L0_9PSED</name>
<protein>
    <submittedName>
        <fullName evidence="3">D-alanyl-D-alanine carboxypeptidase / D-alanyl-D-alanine-endopeptidase (Penicillin-binding protein 4)</fullName>
    </submittedName>
</protein>
<dbReference type="PANTHER" id="PTHR30023">
    <property type="entry name" value="D-ALANYL-D-ALANINE CARBOXYPEPTIDASE"/>
    <property type="match status" value="1"/>
</dbReference>
<dbReference type="Pfam" id="PF02113">
    <property type="entry name" value="Peptidase_S13"/>
    <property type="match status" value="1"/>
</dbReference>
<organism evidence="3 4">
    <name type="scientific">Pseudomonas flexibilis</name>
    <dbReference type="NCBI Taxonomy" id="706570"/>
    <lineage>
        <taxon>Bacteria</taxon>
        <taxon>Pseudomonadati</taxon>
        <taxon>Pseudomonadota</taxon>
        <taxon>Gammaproteobacteria</taxon>
        <taxon>Pseudomonadales</taxon>
        <taxon>Pseudomonadaceae</taxon>
        <taxon>Pseudomonas</taxon>
    </lineage>
</organism>
<sequence>MTKLHTGRVPILPEARMKPWLHPLLLGGLLTTTTLLAAPPVWAAERQVLPVKVQQALRQHKLDGQALSLVAIPLNGPGQITAYNADVPVNPASTIKLVTTYAALELLGPAHTWTTELYADGPLRDGVLHGNLYLKGGGDPKLNMERLWLLLRDLRSHGVNTISGDLVLDRSHFLQPALPEFDDDGGDANRPYLVAPDSLLINLNAQRFSVRSEGGQVHVSAEPPLDAVRIDNRVRPLPARATCPAWPQVSYRPVHQGDSVTLVITGELAQGCKAHTYLALLDHPQYAAGTVRAIWRELGGTLLGANRIDRVPEDARLLVRAESPDLVEVIRDINKYSNNTMARQLFLSLGAAFRTGQDSDDAAAAQRVIRQWLEPKGLPVARLVLENGSGLSRSERVTARGLASLLQSAWQSPFAAEFISSMPLAALDGTMRKRLQDTAVAGKAHIKTGTLNNVRAIAGYSRDVNGSSWAVVAILNHPRPWGASAVLDQVLLSIYEQPRERRSTARR</sequence>
<dbReference type="InterPro" id="IPR000667">
    <property type="entry name" value="Peptidase_S13"/>
</dbReference>
<dbReference type="Gene3D" id="3.40.710.10">
    <property type="entry name" value="DD-peptidase/beta-lactamase superfamily"/>
    <property type="match status" value="1"/>
</dbReference>
<comment type="similarity">
    <text evidence="1">Belongs to the peptidase S13 family.</text>
</comment>
<dbReference type="SUPFAM" id="SSF56601">
    <property type="entry name" value="beta-lactamase/transpeptidase-like"/>
    <property type="match status" value="1"/>
</dbReference>
<keyword evidence="3" id="KW-0121">Carboxypeptidase</keyword>
<dbReference type="Gene3D" id="3.50.80.20">
    <property type="entry name" value="D-Ala-D-Ala carboxypeptidase C, peptidase S13"/>
    <property type="match status" value="1"/>
</dbReference>
<dbReference type="InterPro" id="IPR012338">
    <property type="entry name" value="Beta-lactam/transpept-like"/>
</dbReference>
<keyword evidence="2" id="KW-0378">Hydrolase</keyword>
<dbReference type="AlphaFoldDB" id="A0A1N6R3L0"/>
<evidence type="ECO:0000313" key="3">
    <source>
        <dbReference type="EMBL" id="SIQ23475.1"/>
    </source>
</evidence>
<dbReference type="GO" id="GO:0000270">
    <property type="term" value="P:peptidoglycan metabolic process"/>
    <property type="evidence" value="ECO:0007669"/>
    <property type="project" value="TreeGrafter"/>
</dbReference>
<reference evidence="3 4" key="1">
    <citation type="submission" date="2017-01" db="EMBL/GenBank/DDBJ databases">
        <authorList>
            <person name="Mah S.A."/>
            <person name="Swanson W.J."/>
            <person name="Moy G.W."/>
            <person name="Vacquier V.D."/>
        </authorList>
    </citation>
    <scope>NUCLEOTIDE SEQUENCE [LARGE SCALE GENOMIC DNA]</scope>
    <source>
        <strain evidence="3 4">ATCC 29606</strain>
    </source>
</reference>
<dbReference type="Proteomes" id="UP000186079">
    <property type="component" value="Unassembled WGS sequence"/>
</dbReference>
<dbReference type="EMBL" id="FTMC01000004">
    <property type="protein sequence ID" value="SIQ23475.1"/>
    <property type="molecule type" value="Genomic_DNA"/>
</dbReference>
<keyword evidence="3" id="KW-0645">Protease</keyword>